<dbReference type="EMBL" id="GBXM01030993">
    <property type="protein sequence ID" value="JAH77584.1"/>
    <property type="molecule type" value="Transcribed_RNA"/>
</dbReference>
<organism evidence="1">
    <name type="scientific">Anguilla anguilla</name>
    <name type="common">European freshwater eel</name>
    <name type="synonym">Muraena anguilla</name>
    <dbReference type="NCBI Taxonomy" id="7936"/>
    <lineage>
        <taxon>Eukaryota</taxon>
        <taxon>Metazoa</taxon>
        <taxon>Chordata</taxon>
        <taxon>Craniata</taxon>
        <taxon>Vertebrata</taxon>
        <taxon>Euteleostomi</taxon>
        <taxon>Actinopterygii</taxon>
        <taxon>Neopterygii</taxon>
        <taxon>Teleostei</taxon>
        <taxon>Anguilliformes</taxon>
        <taxon>Anguillidae</taxon>
        <taxon>Anguilla</taxon>
    </lineage>
</organism>
<name>A0A0E9VHH4_ANGAN</name>
<reference evidence="1" key="1">
    <citation type="submission" date="2014-11" db="EMBL/GenBank/DDBJ databases">
        <authorList>
            <person name="Amaro Gonzalez C."/>
        </authorList>
    </citation>
    <scope>NUCLEOTIDE SEQUENCE</scope>
</reference>
<accession>A0A0E9VHH4</accession>
<dbReference type="AlphaFoldDB" id="A0A0E9VHH4"/>
<protein>
    <submittedName>
        <fullName evidence="1">Uncharacterized protein</fullName>
    </submittedName>
</protein>
<reference evidence="1" key="2">
    <citation type="journal article" date="2015" name="Fish Shellfish Immunol.">
        <title>Early steps in the European eel (Anguilla anguilla)-Vibrio vulnificus interaction in the gills: Role of the RtxA13 toxin.</title>
        <authorList>
            <person name="Callol A."/>
            <person name="Pajuelo D."/>
            <person name="Ebbesson L."/>
            <person name="Teles M."/>
            <person name="MacKenzie S."/>
            <person name="Amaro C."/>
        </authorList>
    </citation>
    <scope>NUCLEOTIDE SEQUENCE</scope>
</reference>
<evidence type="ECO:0000313" key="1">
    <source>
        <dbReference type="EMBL" id="JAH77584.1"/>
    </source>
</evidence>
<proteinExistence type="predicted"/>
<sequence>MMTSFSEDKGCVNKALSHSTTFASETCYGASQSVCCQRGNAKNSEDQ</sequence>